<evidence type="ECO:0000313" key="1">
    <source>
        <dbReference type="EMBL" id="CAH8237560.1"/>
    </source>
</evidence>
<evidence type="ECO:0000313" key="2">
    <source>
        <dbReference type="Proteomes" id="UP001152658"/>
    </source>
</evidence>
<organism evidence="1 2">
    <name type="scientific">Vibrio aestuarianus</name>
    <dbReference type="NCBI Taxonomy" id="28171"/>
    <lineage>
        <taxon>Bacteria</taxon>
        <taxon>Pseudomonadati</taxon>
        <taxon>Pseudomonadota</taxon>
        <taxon>Gammaproteobacteria</taxon>
        <taxon>Vibrionales</taxon>
        <taxon>Vibrionaceae</taxon>
        <taxon>Vibrio</taxon>
    </lineage>
</organism>
<name>A0ABM9FT60_9VIBR</name>
<dbReference type="EMBL" id="CALYLK010000136">
    <property type="protein sequence ID" value="CAH8237560.1"/>
    <property type="molecule type" value="Genomic_DNA"/>
</dbReference>
<proteinExistence type="predicted"/>
<keyword evidence="2" id="KW-1185">Reference proteome</keyword>
<accession>A0ABM9FT60</accession>
<sequence>MINLYSDEDVYSSLSFHEMVDHKFIDIIRGSTGQLSSTYRPSSYRVFQLLRVLSEINFDTVSEKLNPRKMVLGKDSFSDSYIRQWVSCLACASQGIYHHLLTR</sequence>
<protein>
    <submittedName>
        <fullName evidence="1">Uncharacterized protein</fullName>
    </submittedName>
</protein>
<gene>
    <name evidence="1" type="ORF">VAE063_950547</name>
</gene>
<reference evidence="1" key="1">
    <citation type="submission" date="2022-06" db="EMBL/GenBank/DDBJ databases">
        <authorList>
            <person name="Goudenege D."/>
            <person name="Le Roux F."/>
        </authorList>
    </citation>
    <scope>NUCLEOTIDE SEQUENCE</scope>
    <source>
        <strain evidence="1">12-063</strain>
    </source>
</reference>
<comment type="caution">
    <text evidence="1">The sequence shown here is derived from an EMBL/GenBank/DDBJ whole genome shotgun (WGS) entry which is preliminary data.</text>
</comment>
<dbReference type="Proteomes" id="UP001152658">
    <property type="component" value="Unassembled WGS sequence"/>
</dbReference>